<gene>
    <name evidence="1" type="ORF">SDC9_125860</name>
</gene>
<comment type="caution">
    <text evidence="1">The sequence shown here is derived from an EMBL/GenBank/DDBJ whole genome shotgun (WGS) entry which is preliminary data.</text>
</comment>
<organism evidence="1">
    <name type="scientific">bioreactor metagenome</name>
    <dbReference type="NCBI Taxonomy" id="1076179"/>
    <lineage>
        <taxon>unclassified sequences</taxon>
        <taxon>metagenomes</taxon>
        <taxon>ecological metagenomes</taxon>
    </lineage>
</organism>
<dbReference type="AlphaFoldDB" id="A0A645CPM3"/>
<accession>A0A645CPM3</accession>
<evidence type="ECO:0000313" key="1">
    <source>
        <dbReference type="EMBL" id="MPM78845.1"/>
    </source>
</evidence>
<sequence>MRGTFVKTGDLRNALGISAYQLDGTFEKLFLFSEFLLALFNEMKKSSHIIEPRARAKMEIIKNNIIVFVDKSNHELVDAGEKGTIIIEKNKTASQAVEFIEDPKTAIEVLEYNHYKLKGDLNQKQKILISLGNYIEPILKDRAVKAKYADLFSDVSFLLNNFNIRHNNKAGKNAKEFIITAPDATLELWYDRAYNMILSVILANQNFKFSKELVALKDAHNWNP</sequence>
<protein>
    <submittedName>
        <fullName evidence="1">Uncharacterized protein</fullName>
    </submittedName>
</protein>
<reference evidence="1" key="1">
    <citation type="submission" date="2019-08" db="EMBL/GenBank/DDBJ databases">
        <authorList>
            <person name="Kucharzyk K."/>
            <person name="Murdoch R.W."/>
            <person name="Higgins S."/>
            <person name="Loffler F."/>
        </authorList>
    </citation>
    <scope>NUCLEOTIDE SEQUENCE</scope>
</reference>
<dbReference type="EMBL" id="VSSQ01028941">
    <property type="protein sequence ID" value="MPM78845.1"/>
    <property type="molecule type" value="Genomic_DNA"/>
</dbReference>
<name>A0A645CPM3_9ZZZZ</name>
<proteinExistence type="predicted"/>